<dbReference type="InterPro" id="IPR053792">
    <property type="entry name" value="P2X_RECEPTOR_CS"/>
</dbReference>
<evidence type="ECO:0000256" key="10">
    <source>
        <dbReference type="ARBA" id="ARBA00023180"/>
    </source>
</evidence>
<accession>A0A6J2WWV6</accession>
<dbReference type="OrthoDB" id="494673at2759"/>
<dbReference type="InterPro" id="IPR001429">
    <property type="entry name" value="P2X_purnocptor"/>
</dbReference>
<dbReference type="GO" id="GO:0004931">
    <property type="term" value="F:extracellularly ATP-gated monoatomic cation channel activity"/>
    <property type="evidence" value="ECO:0007669"/>
    <property type="project" value="InterPro"/>
</dbReference>
<evidence type="ECO:0000256" key="14">
    <source>
        <dbReference type="RuleBase" id="RU000681"/>
    </source>
</evidence>
<evidence type="ECO:0000313" key="17">
    <source>
        <dbReference type="RefSeq" id="XP_030648785.1"/>
    </source>
</evidence>
<evidence type="ECO:0000256" key="4">
    <source>
        <dbReference type="ARBA" id="ARBA00022475"/>
    </source>
</evidence>
<comment type="function">
    <text evidence="14">Receptor for ATP that acts as a ligand-gated ion channel.</text>
</comment>
<dbReference type="InterPro" id="IPR059116">
    <property type="entry name" value="P2X_receptor"/>
</dbReference>
<keyword evidence="8 14" id="KW-0472">Membrane</keyword>
<comment type="similarity">
    <text evidence="2 14">Belongs to the P2X receptor family.</text>
</comment>
<organism evidence="16 17">
    <name type="scientific">Chanos chanos</name>
    <name type="common">Milkfish</name>
    <name type="synonym">Mugil chanos</name>
    <dbReference type="NCBI Taxonomy" id="29144"/>
    <lineage>
        <taxon>Eukaryota</taxon>
        <taxon>Metazoa</taxon>
        <taxon>Chordata</taxon>
        <taxon>Craniata</taxon>
        <taxon>Vertebrata</taxon>
        <taxon>Euteleostomi</taxon>
        <taxon>Actinopterygii</taxon>
        <taxon>Neopterygii</taxon>
        <taxon>Teleostei</taxon>
        <taxon>Ostariophysi</taxon>
        <taxon>Gonorynchiformes</taxon>
        <taxon>Chanidae</taxon>
        <taxon>Chanos</taxon>
    </lineage>
</organism>
<dbReference type="Pfam" id="PF00864">
    <property type="entry name" value="P2X_receptor"/>
    <property type="match status" value="1"/>
</dbReference>
<feature type="transmembrane region" description="Helical" evidence="14">
    <location>
        <begin position="339"/>
        <end position="361"/>
    </location>
</feature>
<keyword evidence="7 14" id="KW-0406">Ion transport</keyword>
<keyword evidence="4" id="KW-1003">Cell membrane</keyword>
<sequence length="476" mass="53301">MAPNNRGNLFFRIFEYKTEKFVVVTNKKVGVLFRLFQLAVIGYLIGWVFIWNKGYQEKEETVQSSVMTKLKGVTFANSSKTGLSMWGPEDYVIPSQGTHVFFVVTNYIETPNQTLGFCPENTKVLDANCLHDTDCAEGETVARGNGVKTGRCNNGTKTCEIHGWCPVESSHIPPEPLLGKVENFTIYIKNFIKFPKFDVTRSNVLDTTNDSYLKTCTYDKVQHPHCPIFRVGDVVRWTGYSFMDLAVRGGSIGIAVDWNCDLDKDYSLCVPHYTFSRLDLQGDSKASVKSGYNFRYAQYFKDERGTIHRTLFKVFGIRFDVMVDGEAGQFSIIPTVVKIGSGLALMGIGTFLCDIILLYITGESSVYRERKFESMKKTQKKEGRTATACPDNLVSDCPQKQRASKEKHAVILSIEKKTSEGGIRCYSSCGSGPTATEKLCHTPTPTPTPTSDHLPRHSQDTLRGRKVLESLFVLNG</sequence>
<keyword evidence="5 14" id="KW-0812">Transmembrane</keyword>
<dbReference type="GeneID" id="115828825"/>
<name>A0A6J2WWV6_CHACN</name>
<evidence type="ECO:0000256" key="13">
    <source>
        <dbReference type="ARBA" id="ARBA00036634"/>
    </source>
</evidence>
<keyword evidence="10" id="KW-0325">Glycoprotein</keyword>
<dbReference type="Gene3D" id="1.10.287.940">
    <property type="entry name" value="atp-gated p2x4 ion channel"/>
    <property type="match status" value="1"/>
</dbReference>
<dbReference type="Gene3D" id="2.60.490.10">
    <property type="entry name" value="atp-gated p2x4 ion channel domain"/>
    <property type="match status" value="1"/>
</dbReference>
<dbReference type="CTD" id="5026"/>
<evidence type="ECO:0000256" key="3">
    <source>
        <dbReference type="ARBA" id="ARBA00022448"/>
    </source>
</evidence>
<dbReference type="GO" id="GO:0001614">
    <property type="term" value="F:purinergic nucleotide receptor activity"/>
    <property type="evidence" value="ECO:0007669"/>
    <property type="project" value="InterPro"/>
</dbReference>
<dbReference type="NCBIfam" id="TIGR00863">
    <property type="entry name" value="P2X"/>
    <property type="match status" value="1"/>
</dbReference>
<evidence type="ECO:0000256" key="8">
    <source>
        <dbReference type="ARBA" id="ARBA00023136"/>
    </source>
</evidence>
<keyword evidence="9" id="KW-1015">Disulfide bond</keyword>
<keyword evidence="11" id="KW-1071">Ligand-gated ion channel</keyword>
<dbReference type="GO" id="GO:0070588">
    <property type="term" value="P:calcium ion transmembrane transport"/>
    <property type="evidence" value="ECO:0007669"/>
    <property type="project" value="TreeGrafter"/>
</dbReference>
<gene>
    <name evidence="17" type="primary">p2rx5</name>
</gene>
<dbReference type="RefSeq" id="XP_030648785.1">
    <property type="nucleotide sequence ID" value="XM_030792925.1"/>
</dbReference>
<dbReference type="FunCoup" id="A0A6J2WWV6">
    <property type="interactions" value="8"/>
</dbReference>
<evidence type="ECO:0000256" key="1">
    <source>
        <dbReference type="ARBA" id="ARBA00004651"/>
    </source>
</evidence>
<proteinExistence type="inferred from homology"/>
<keyword evidence="16" id="KW-1185">Reference proteome</keyword>
<dbReference type="PANTHER" id="PTHR10125">
    <property type="entry name" value="P2X PURINOCEPTOR"/>
    <property type="match status" value="1"/>
</dbReference>
<dbReference type="PRINTS" id="PR01307">
    <property type="entry name" value="P2XRECEPTOR"/>
</dbReference>
<dbReference type="AlphaFoldDB" id="A0A6J2WWV6"/>
<feature type="transmembrane region" description="Helical" evidence="14">
    <location>
        <begin position="31"/>
        <end position="51"/>
    </location>
</feature>
<reference evidence="17" key="1">
    <citation type="submission" date="2025-08" db="UniProtKB">
        <authorList>
            <consortium name="RefSeq"/>
        </authorList>
    </citation>
    <scope>IDENTIFICATION</scope>
</reference>
<comment type="catalytic activity">
    <reaction evidence="13">
        <text>Ca(2+)(in) = Ca(2+)(out)</text>
        <dbReference type="Rhea" id="RHEA:29671"/>
        <dbReference type="ChEBI" id="CHEBI:29108"/>
    </reaction>
</comment>
<dbReference type="PROSITE" id="PS01212">
    <property type="entry name" value="P2X_RECEPTOR"/>
    <property type="match status" value="1"/>
</dbReference>
<evidence type="ECO:0000256" key="6">
    <source>
        <dbReference type="ARBA" id="ARBA00022989"/>
    </source>
</evidence>
<dbReference type="InterPro" id="IPR027309">
    <property type="entry name" value="P2X_extracellular_dom_sf"/>
</dbReference>
<evidence type="ECO:0000256" key="9">
    <source>
        <dbReference type="ARBA" id="ARBA00023157"/>
    </source>
</evidence>
<evidence type="ECO:0000313" key="16">
    <source>
        <dbReference type="Proteomes" id="UP000504632"/>
    </source>
</evidence>
<dbReference type="Proteomes" id="UP000504632">
    <property type="component" value="Chromosome 15"/>
</dbReference>
<keyword evidence="12 14" id="KW-0407">Ion channel</keyword>
<evidence type="ECO:0000256" key="11">
    <source>
        <dbReference type="ARBA" id="ARBA00023286"/>
    </source>
</evidence>
<feature type="region of interest" description="Disordered" evidence="15">
    <location>
        <begin position="438"/>
        <end position="458"/>
    </location>
</feature>
<evidence type="ECO:0000256" key="7">
    <source>
        <dbReference type="ARBA" id="ARBA00023065"/>
    </source>
</evidence>
<protein>
    <recommendedName>
        <fullName evidence="14">P2X purinoceptor</fullName>
    </recommendedName>
</protein>
<keyword evidence="3 14" id="KW-0813">Transport</keyword>
<dbReference type="GO" id="GO:0098794">
    <property type="term" value="C:postsynapse"/>
    <property type="evidence" value="ECO:0007669"/>
    <property type="project" value="GOC"/>
</dbReference>
<dbReference type="InParanoid" id="A0A6J2WWV6"/>
<comment type="subcellular location">
    <subcellularLocation>
        <location evidence="1">Cell membrane</location>
        <topology evidence="1">Multi-pass membrane protein</topology>
    </subcellularLocation>
    <subcellularLocation>
        <location evidence="14">Membrane</location>
        <topology evidence="14">Multi-pass membrane protein</topology>
    </subcellularLocation>
</comment>
<evidence type="ECO:0000256" key="15">
    <source>
        <dbReference type="SAM" id="MobiDB-lite"/>
    </source>
</evidence>
<dbReference type="GO" id="GO:0033198">
    <property type="term" value="P:response to ATP"/>
    <property type="evidence" value="ECO:0007669"/>
    <property type="project" value="InterPro"/>
</dbReference>
<evidence type="ECO:0000256" key="5">
    <source>
        <dbReference type="ARBA" id="ARBA00022692"/>
    </source>
</evidence>
<evidence type="ECO:0000256" key="12">
    <source>
        <dbReference type="ARBA" id="ARBA00023303"/>
    </source>
</evidence>
<keyword evidence="14" id="KW-0675">Receptor</keyword>
<dbReference type="GO" id="GO:0005886">
    <property type="term" value="C:plasma membrane"/>
    <property type="evidence" value="ECO:0007669"/>
    <property type="project" value="UniProtKB-SubCell"/>
</dbReference>
<evidence type="ECO:0000256" key="2">
    <source>
        <dbReference type="ARBA" id="ARBA00009848"/>
    </source>
</evidence>
<dbReference type="PANTHER" id="PTHR10125:SF12">
    <property type="entry name" value="P2X PURINOCEPTOR 5"/>
    <property type="match status" value="1"/>
</dbReference>
<keyword evidence="6 14" id="KW-1133">Transmembrane helix</keyword>
<dbReference type="FunFam" id="2.60.490.10:FF:000001">
    <property type="entry name" value="P2X purinoceptor"/>
    <property type="match status" value="1"/>
</dbReference>